<dbReference type="PANTHER" id="PTHR46211">
    <property type="entry name" value="GLYCEROPHOSPHORYL DIESTER PHOSPHODIESTERASE"/>
    <property type="match status" value="1"/>
</dbReference>
<dbReference type="Gene3D" id="3.20.20.190">
    <property type="entry name" value="Phosphatidylinositol (PI) phosphodiesterase"/>
    <property type="match status" value="1"/>
</dbReference>
<feature type="domain" description="GP-PDE" evidence="2">
    <location>
        <begin position="37"/>
        <end position="282"/>
    </location>
</feature>
<feature type="signal peptide" evidence="1">
    <location>
        <begin position="1"/>
        <end position="28"/>
    </location>
</feature>
<dbReference type="KEGG" id="palr:HGI30_05625"/>
<dbReference type="InterPro" id="IPR030395">
    <property type="entry name" value="GP_PDE_dom"/>
</dbReference>
<name>A0A6H2GUJ0_9BACL</name>
<keyword evidence="1" id="KW-0732">Signal</keyword>
<proteinExistence type="predicted"/>
<dbReference type="PROSITE" id="PS51704">
    <property type="entry name" value="GP_PDE"/>
    <property type="match status" value="1"/>
</dbReference>
<gene>
    <name evidence="3" type="ORF">HGI30_05625</name>
</gene>
<organism evidence="3 4">
    <name type="scientific">Paenibacillus albicereus</name>
    <dbReference type="NCBI Taxonomy" id="2726185"/>
    <lineage>
        <taxon>Bacteria</taxon>
        <taxon>Bacillati</taxon>
        <taxon>Bacillota</taxon>
        <taxon>Bacilli</taxon>
        <taxon>Bacillales</taxon>
        <taxon>Paenibacillaceae</taxon>
        <taxon>Paenibacillus</taxon>
    </lineage>
</organism>
<evidence type="ECO:0000313" key="3">
    <source>
        <dbReference type="EMBL" id="QJC51091.1"/>
    </source>
</evidence>
<evidence type="ECO:0000256" key="1">
    <source>
        <dbReference type="SAM" id="SignalP"/>
    </source>
</evidence>
<keyword evidence="4" id="KW-1185">Reference proteome</keyword>
<dbReference type="Proteomes" id="UP000502136">
    <property type="component" value="Chromosome"/>
</dbReference>
<dbReference type="GO" id="GO:0006629">
    <property type="term" value="P:lipid metabolic process"/>
    <property type="evidence" value="ECO:0007669"/>
    <property type="project" value="InterPro"/>
</dbReference>
<evidence type="ECO:0000259" key="2">
    <source>
        <dbReference type="PROSITE" id="PS51704"/>
    </source>
</evidence>
<dbReference type="EMBL" id="CP051428">
    <property type="protein sequence ID" value="QJC51091.1"/>
    <property type="molecule type" value="Genomic_DNA"/>
</dbReference>
<dbReference type="PANTHER" id="PTHR46211:SF14">
    <property type="entry name" value="GLYCEROPHOSPHODIESTER PHOSPHODIESTERASE"/>
    <property type="match status" value="1"/>
</dbReference>
<protein>
    <submittedName>
        <fullName evidence="3">Glycerophosphodiester phosphodiesterase</fullName>
    </submittedName>
</protein>
<dbReference type="SUPFAM" id="SSF51695">
    <property type="entry name" value="PLC-like phosphodiesterases"/>
    <property type="match status" value="1"/>
</dbReference>
<accession>A0A6H2GUJ0</accession>
<reference evidence="3 4" key="1">
    <citation type="submission" date="2020-04" db="EMBL/GenBank/DDBJ databases">
        <title>Novel Paenibacillus strain UniB2 isolated from commercial digestive syrup.</title>
        <authorList>
            <person name="Thorat V."/>
            <person name="Kirdat K."/>
            <person name="Tiwarekar B."/>
            <person name="Yadav A."/>
        </authorList>
    </citation>
    <scope>NUCLEOTIDE SEQUENCE [LARGE SCALE GENOMIC DNA]</scope>
    <source>
        <strain evidence="3 4">UniB2</strain>
    </source>
</reference>
<dbReference type="Pfam" id="PF03009">
    <property type="entry name" value="GDPD"/>
    <property type="match status" value="1"/>
</dbReference>
<evidence type="ECO:0000313" key="4">
    <source>
        <dbReference type="Proteomes" id="UP000502136"/>
    </source>
</evidence>
<dbReference type="GO" id="GO:0008081">
    <property type="term" value="F:phosphoric diester hydrolase activity"/>
    <property type="evidence" value="ECO:0007669"/>
    <property type="project" value="InterPro"/>
</dbReference>
<dbReference type="RefSeq" id="WP_168906745.1">
    <property type="nucleotide sequence ID" value="NZ_CP051428.1"/>
</dbReference>
<dbReference type="AlphaFoldDB" id="A0A6H2GUJ0"/>
<dbReference type="InterPro" id="IPR017946">
    <property type="entry name" value="PLC-like_Pdiesterase_TIM-brl"/>
</dbReference>
<sequence length="282" mass="30953">MRQGNPIRRAVRPLLAAGWLGASLLLMSASPVADGQPELVAHRGASAYAPENTLAAFDEAVRLGADWIELDVRRTRDGQLAVIHDESAERVTGTAKRIGGTDLAELRQLDAGFSFRGGAQHRSDDSRASGAAAVQRIPLLDEVLERYAGRIGLLIELKDPALYPGIEAQVAERVKPFLGNRLLLQSFDLGSLERLRRLLPEARLGALIGEEAAAEFADGDWREQARSWDYVNVQTTLLDRRLVKLLHEEGALVMAWTVRSPEDRQRLASIGVDGLIMDDPRL</sequence>
<feature type="chain" id="PRO_5039656717" evidence="1">
    <location>
        <begin position="29"/>
        <end position="282"/>
    </location>
</feature>